<name>A0AAF0F3A3_9BASI</name>
<organism evidence="7 8">
    <name type="scientific">Malassezia japonica</name>
    <dbReference type="NCBI Taxonomy" id="223818"/>
    <lineage>
        <taxon>Eukaryota</taxon>
        <taxon>Fungi</taxon>
        <taxon>Dikarya</taxon>
        <taxon>Basidiomycota</taxon>
        <taxon>Ustilaginomycotina</taxon>
        <taxon>Malasseziomycetes</taxon>
        <taxon>Malasseziales</taxon>
        <taxon>Malasseziaceae</taxon>
        <taxon>Malassezia</taxon>
    </lineage>
</organism>
<accession>A0AAF0F3A3</accession>
<feature type="compositionally biased region" description="Low complexity" evidence="6">
    <location>
        <begin position="77"/>
        <end position="88"/>
    </location>
</feature>
<proteinExistence type="predicted"/>
<dbReference type="Proteomes" id="UP001217754">
    <property type="component" value="Chromosome 3"/>
</dbReference>
<evidence type="ECO:0000256" key="4">
    <source>
        <dbReference type="ARBA" id="ARBA00022833"/>
    </source>
</evidence>
<feature type="compositionally biased region" description="Pro residues" evidence="6">
    <location>
        <begin position="151"/>
        <end position="169"/>
    </location>
</feature>
<evidence type="ECO:0000256" key="2">
    <source>
        <dbReference type="ARBA" id="ARBA00022723"/>
    </source>
</evidence>
<feature type="compositionally biased region" description="Basic and acidic residues" evidence="6">
    <location>
        <begin position="224"/>
        <end position="244"/>
    </location>
</feature>
<keyword evidence="3" id="KW-0863">Zinc-finger</keyword>
<evidence type="ECO:0000256" key="1">
    <source>
        <dbReference type="ARBA" id="ARBA00004123"/>
    </source>
</evidence>
<dbReference type="PANTHER" id="PTHR23215:SF0">
    <property type="entry name" value="BUB3-INTERACTING AND GLEBS MOTIF-CONTAINING PROTEIN ZNF207"/>
    <property type="match status" value="1"/>
</dbReference>
<comment type="subcellular location">
    <subcellularLocation>
        <location evidence="1">Nucleus</location>
    </subcellularLocation>
</comment>
<keyword evidence="5" id="KW-0539">Nucleus</keyword>
<dbReference type="GeneID" id="85225660"/>
<evidence type="ECO:0000256" key="5">
    <source>
        <dbReference type="ARBA" id="ARBA00023242"/>
    </source>
</evidence>
<dbReference type="EMBL" id="CP119960">
    <property type="protein sequence ID" value="WFD39041.1"/>
    <property type="molecule type" value="Genomic_DNA"/>
</dbReference>
<reference evidence="7" key="1">
    <citation type="submission" date="2023-03" db="EMBL/GenBank/DDBJ databases">
        <title>Mating type loci evolution in Malassezia.</title>
        <authorList>
            <person name="Coelho M.A."/>
        </authorList>
    </citation>
    <scope>NUCLEOTIDE SEQUENCE</scope>
    <source>
        <strain evidence="7">CBS 9431</strain>
    </source>
</reference>
<sequence>MAKKKAPQLDAWCWYCDREFEDEKGGLAVHLGQVHKAEPGLLENTLPGRASFDIEIYGMVGVPDGDLREWMARKGARQQQQGAQPVQHAPKRPRIDRAPLSAEQLRAQLEAHKALMNGIAPTAPVMYGVPSTTVQAQAPVAAPGPEVAAPAPAPEPAPSVPHDAPPAPLSAPEASVSQAAPVPAPVPPVVTPVGPPPPPPAAEEPVPPSDAPPAKKARLAYTDTELHPDEKRAQLPRYAYRESAPHAGRPSAAELF</sequence>
<feature type="compositionally biased region" description="Pro residues" evidence="6">
    <location>
        <begin position="182"/>
        <end position="211"/>
    </location>
</feature>
<feature type="compositionally biased region" description="Low complexity" evidence="6">
    <location>
        <begin position="170"/>
        <end position="181"/>
    </location>
</feature>
<feature type="region of interest" description="Disordered" evidence="6">
    <location>
        <begin position="142"/>
        <end position="256"/>
    </location>
</feature>
<protein>
    <recommendedName>
        <fullName evidence="9">C2H2-type domain-containing protein</fullName>
    </recommendedName>
</protein>
<evidence type="ECO:0008006" key="9">
    <source>
        <dbReference type="Google" id="ProtNLM"/>
    </source>
</evidence>
<feature type="region of interest" description="Disordered" evidence="6">
    <location>
        <begin position="74"/>
        <end position="93"/>
    </location>
</feature>
<evidence type="ECO:0000256" key="3">
    <source>
        <dbReference type="ARBA" id="ARBA00022771"/>
    </source>
</evidence>
<dbReference type="PANTHER" id="PTHR23215">
    <property type="entry name" value="ZINC FINGER PROTEIN 207"/>
    <property type="match status" value="1"/>
</dbReference>
<evidence type="ECO:0000313" key="7">
    <source>
        <dbReference type="EMBL" id="WFD39041.1"/>
    </source>
</evidence>
<dbReference type="CDD" id="cd20908">
    <property type="entry name" value="SUF4-like"/>
    <property type="match status" value="1"/>
</dbReference>
<gene>
    <name evidence="7" type="ORF">MJAP1_002011</name>
</gene>
<dbReference type="GO" id="GO:0008270">
    <property type="term" value="F:zinc ion binding"/>
    <property type="evidence" value="ECO:0007669"/>
    <property type="project" value="UniProtKB-KW"/>
</dbReference>
<dbReference type="GO" id="GO:0005634">
    <property type="term" value="C:nucleus"/>
    <property type="evidence" value="ECO:0007669"/>
    <property type="project" value="UniProtKB-SubCell"/>
</dbReference>
<evidence type="ECO:0000313" key="8">
    <source>
        <dbReference type="Proteomes" id="UP001217754"/>
    </source>
</evidence>
<evidence type="ECO:0000256" key="6">
    <source>
        <dbReference type="SAM" id="MobiDB-lite"/>
    </source>
</evidence>
<dbReference type="RefSeq" id="XP_060121938.1">
    <property type="nucleotide sequence ID" value="XM_060265955.1"/>
</dbReference>
<keyword evidence="2" id="KW-0479">Metal-binding</keyword>
<dbReference type="AlphaFoldDB" id="A0AAF0F3A3"/>
<keyword evidence="8" id="KW-1185">Reference proteome</keyword>
<keyword evidence="4" id="KW-0862">Zinc</keyword>